<protein>
    <submittedName>
        <fullName evidence="7">Longevity-assurance (LAG1) family protein</fullName>
    </submittedName>
</protein>
<dbReference type="RefSeq" id="YP_293768.1">
    <property type="nucleotide sequence ID" value="NC_007346.1"/>
</dbReference>
<evidence type="ECO:0000256" key="2">
    <source>
        <dbReference type="ARBA" id="ARBA00022692"/>
    </source>
</evidence>
<dbReference type="Proteomes" id="UP000000863">
    <property type="component" value="Segment"/>
</dbReference>
<dbReference type="PROSITE" id="PS50922">
    <property type="entry name" value="TLC"/>
    <property type="match status" value="1"/>
</dbReference>
<keyword evidence="8" id="KW-1185">Reference proteome</keyword>
<feature type="transmembrane region" description="Helical" evidence="5">
    <location>
        <begin position="188"/>
        <end position="206"/>
    </location>
</feature>
<dbReference type="PANTHER" id="PTHR12560">
    <property type="entry name" value="LONGEVITY ASSURANCE FACTOR 1 LAG1"/>
    <property type="match status" value="1"/>
</dbReference>
<dbReference type="GO" id="GO:0050291">
    <property type="term" value="F:sphingosine N-acyltransferase activity"/>
    <property type="evidence" value="ECO:0007669"/>
    <property type="project" value="InterPro"/>
</dbReference>
<feature type="transmembrane region" description="Helical" evidence="5">
    <location>
        <begin position="20"/>
        <end position="42"/>
    </location>
</feature>
<feature type="transmembrane region" description="Helical" evidence="5">
    <location>
        <begin position="62"/>
        <end position="81"/>
    </location>
</feature>
<reference evidence="7 8" key="1">
    <citation type="journal article" date="2005" name="Science">
        <title>Complete genome sequence and lytic phase transcription profile of a Coccolithovirus.</title>
        <authorList>
            <person name="Wilson W.H."/>
            <person name="Schroeder D.C."/>
            <person name="Allen M.J."/>
            <person name="Holden M.T.G."/>
            <person name="Parkhill J."/>
            <person name="Barrell B.G."/>
            <person name="Churcher C."/>
            <person name="Hamlin N."/>
            <person name="Mungall K."/>
            <person name="Norbertczak H."/>
            <person name="Quail M.A."/>
            <person name="Price C."/>
            <person name="Rabbinowitsch E."/>
            <person name="Walker D."/>
            <person name="Craigon M."/>
            <person name="Roy D."/>
            <person name="Ghazal P."/>
        </authorList>
    </citation>
    <scope>NUCLEOTIDE SEQUENCE [LARGE SCALE GENOMIC DNA]</scope>
    <source>
        <strain evidence="8">Isolate United Kingdom/English Channel/1999</strain>
    </source>
</reference>
<dbReference type="GO" id="GO:0046513">
    <property type="term" value="P:ceramide biosynthetic process"/>
    <property type="evidence" value="ECO:0007669"/>
    <property type="project" value="InterPro"/>
</dbReference>
<organism evidence="7 8">
    <name type="scientific">Emiliania huxleyi virus 86 (isolate United Kingdom/English Channel/1999)</name>
    <name type="common">EhV-86</name>
    <dbReference type="NCBI Taxonomy" id="654925"/>
    <lineage>
        <taxon>Viruses</taxon>
        <taxon>Varidnaviria</taxon>
        <taxon>Bamfordvirae</taxon>
        <taxon>Nucleocytoviricota</taxon>
        <taxon>Megaviricetes</taxon>
        <taxon>Algavirales</taxon>
        <taxon>Phycodnaviridae</taxon>
        <taxon>Coccolithovirus</taxon>
        <taxon>Coccolithovirus huxleyi</taxon>
        <taxon>Emiliania huxleyi virus 86</taxon>
    </lineage>
</organism>
<dbReference type="PIRSF" id="PIRSF005225">
    <property type="entry name" value="LAG1_LAC1"/>
    <property type="match status" value="1"/>
</dbReference>
<keyword evidence="2 5" id="KW-0812">Transmembrane</keyword>
<comment type="subcellular location">
    <subcellularLocation>
        <location evidence="1">Membrane</location>
        <topology evidence="1">Multi-pass membrane protein</topology>
    </subcellularLocation>
</comment>
<keyword evidence="3 5" id="KW-1133">Transmembrane helix</keyword>
<dbReference type="KEGG" id="vg:3654666"/>
<evidence type="ECO:0000256" key="4">
    <source>
        <dbReference type="ARBA" id="ARBA00023136"/>
    </source>
</evidence>
<feature type="transmembrane region" description="Helical" evidence="5">
    <location>
        <begin position="136"/>
        <end position="155"/>
    </location>
</feature>
<evidence type="ECO:0000256" key="3">
    <source>
        <dbReference type="ARBA" id="ARBA00022989"/>
    </source>
</evidence>
<evidence type="ECO:0000313" key="7">
    <source>
        <dbReference type="EMBL" id="CAI65437.1"/>
    </source>
</evidence>
<dbReference type="GeneID" id="3654666"/>
<feature type="domain" description="TLC" evidence="6">
    <location>
        <begin position="56"/>
        <end position="279"/>
    </location>
</feature>
<sequence length="288" mass="33043">MYCGTSGLRDFMYADIMEMAQFSVIMFSFATILRTFVMIYILDPLSEIMVRPERVLKFQQSAWRFVLYSIATISSIIVFMTDDTVDFKESSFFENWPLYNPGSGIKFMYALYAGFYIHQTVYIFGDERLDDFNEHVFHHAITLVLVYVSWVFNFTKIGFFIMTLHDGSDVFLELAKCMNYAKEIRPRLSIISDVSFIIFASSFFYLRLYLYPVYAIGSIVNPYDACAHVSCALYEGGVSYSYCASKPIYAVAIAALTSLYILQVMWAGRIINVIAKVIAGNPLEDSRD</sequence>
<organismHost>
    <name type="scientific">Emiliania huxleyi</name>
    <name type="common">Coccolithophore</name>
    <name type="synonym">Pontosphaera huxleyi</name>
    <dbReference type="NCBI Taxonomy" id="2903"/>
</organismHost>
<dbReference type="SMART" id="SM00724">
    <property type="entry name" value="TLC"/>
    <property type="match status" value="1"/>
</dbReference>
<evidence type="ECO:0000256" key="5">
    <source>
        <dbReference type="SAM" id="Phobius"/>
    </source>
</evidence>
<dbReference type="InterPro" id="IPR006634">
    <property type="entry name" value="TLC-dom"/>
</dbReference>
<dbReference type="Pfam" id="PF03798">
    <property type="entry name" value="TRAM_LAG1_CLN8"/>
    <property type="match status" value="1"/>
</dbReference>
<gene>
    <name evidence="7" type="ORF">EhV014</name>
</gene>
<dbReference type="GO" id="GO:0016020">
    <property type="term" value="C:membrane"/>
    <property type="evidence" value="ECO:0007669"/>
    <property type="project" value="UniProtKB-SubCell"/>
</dbReference>
<feature type="transmembrane region" description="Helical" evidence="5">
    <location>
        <begin position="248"/>
        <end position="268"/>
    </location>
</feature>
<evidence type="ECO:0000259" key="6">
    <source>
        <dbReference type="PROSITE" id="PS50922"/>
    </source>
</evidence>
<keyword evidence="4 5" id="KW-0472">Membrane</keyword>
<evidence type="ECO:0000313" key="8">
    <source>
        <dbReference type="Proteomes" id="UP000000863"/>
    </source>
</evidence>
<dbReference type="EMBL" id="AJ890364">
    <property type="protein sequence ID" value="CAI65437.1"/>
    <property type="molecule type" value="Genomic_DNA"/>
</dbReference>
<evidence type="ECO:0000256" key="1">
    <source>
        <dbReference type="ARBA" id="ARBA00004141"/>
    </source>
</evidence>
<accession>Q4A3B3</accession>
<name>Q4A3B3_EHV8U</name>
<dbReference type="PANTHER" id="PTHR12560:SF0">
    <property type="entry name" value="LD18904P"/>
    <property type="match status" value="1"/>
</dbReference>
<dbReference type="InterPro" id="IPR016439">
    <property type="entry name" value="Lag1/Lac1-like"/>
</dbReference>
<proteinExistence type="predicted"/>